<comment type="caution">
    <text evidence="2">The sequence shown here is derived from an EMBL/GenBank/DDBJ whole genome shotgun (WGS) entry which is preliminary data.</text>
</comment>
<evidence type="ECO:0000313" key="2">
    <source>
        <dbReference type="EMBL" id="KAG7041041.1"/>
    </source>
</evidence>
<evidence type="ECO:0000313" key="3">
    <source>
        <dbReference type="Proteomes" id="UP000699042"/>
    </source>
</evidence>
<dbReference type="EMBL" id="JAESDN010000016">
    <property type="protein sequence ID" value="KAG7041041.1"/>
    <property type="molecule type" value="Genomic_DNA"/>
</dbReference>
<dbReference type="Proteomes" id="UP000699042">
    <property type="component" value="Unassembled WGS sequence"/>
</dbReference>
<feature type="region of interest" description="Disordered" evidence="1">
    <location>
        <begin position="32"/>
        <end position="67"/>
    </location>
</feature>
<dbReference type="AlphaFoldDB" id="A0A9P7QT64"/>
<sequence>MLLMTSSSRELKPDPLKLSILETGDLCQRSRQAAKPLSSCRQPPPPPSPLTRASQLLARFDVARPKH</sequence>
<protein>
    <submittedName>
        <fullName evidence="2">Uncharacterized protein</fullName>
    </submittedName>
</protein>
<reference evidence="2" key="1">
    <citation type="submission" date="2021-05" db="EMBL/GenBank/DDBJ databases">
        <title>Comparative genomics of three Colletotrichum scovillei strains and genetic complementation revealed genes involved fungal growth and virulence on chili pepper.</title>
        <authorList>
            <person name="Hsieh D.-K."/>
            <person name="Chuang S.-C."/>
            <person name="Chen C.-Y."/>
            <person name="Chao Y.-T."/>
            <person name="Lu M.-Y.J."/>
            <person name="Lee M.-H."/>
            <person name="Shih M.-C."/>
        </authorList>
    </citation>
    <scope>NUCLEOTIDE SEQUENCE</scope>
    <source>
        <strain evidence="2">Coll-153</strain>
    </source>
</reference>
<accession>A0A9P7QT64</accession>
<name>A0A9P7QT64_9PEZI</name>
<evidence type="ECO:0000256" key="1">
    <source>
        <dbReference type="SAM" id="MobiDB-lite"/>
    </source>
</evidence>
<proteinExistence type="predicted"/>
<gene>
    <name evidence="2" type="ORF">JMJ77_008746</name>
</gene>
<keyword evidence="3" id="KW-1185">Reference proteome</keyword>
<organism evidence="2 3">
    <name type="scientific">Colletotrichum scovillei</name>
    <dbReference type="NCBI Taxonomy" id="1209932"/>
    <lineage>
        <taxon>Eukaryota</taxon>
        <taxon>Fungi</taxon>
        <taxon>Dikarya</taxon>
        <taxon>Ascomycota</taxon>
        <taxon>Pezizomycotina</taxon>
        <taxon>Sordariomycetes</taxon>
        <taxon>Hypocreomycetidae</taxon>
        <taxon>Glomerellales</taxon>
        <taxon>Glomerellaceae</taxon>
        <taxon>Colletotrichum</taxon>
        <taxon>Colletotrichum acutatum species complex</taxon>
    </lineage>
</organism>